<protein>
    <recommendedName>
        <fullName evidence="7">Myosin motor domain-containing protein</fullName>
    </recommendedName>
</protein>
<dbReference type="GO" id="GO:0016459">
    <property type="term" value="C:myosin complex"/>
    <property type="evidence" value="ECO:0007669"/>
    <property type="project" value="UniProtKB-KW"/>
</dbReference>
<dbReference type="SUPFAM" id="SSF52540">
    <property type="entry name" value="P-loop containing nucleoside triphosphate hydrolases"/>
    <property type="match status" value="1"/>
</dbReference>
<name>A0A670ZYD6_PSETE</name>
<sequence length="701" mass="73681">MAISSRLALWEQKGSGSREEDRSPPLTSPPLPFSIIPGGFIKQLVRQNEKESKALRILAGGDAVFAPRERSLPPLCPSVPWQKFQPAFLCFQPLSQPVAVKEADPLEVGGSMASSKGQLNGEKPAGAGRVALPEKKTLPFRIGPPRRNAKLFGPDPGPAPPPKAEEKVPLAGGSRASTAEARQGPQDRAAAQGERSESPRKEAAAAAQGRAQAGGGAKGTGKRKEADGEELGGEGERKREESAGRAGDEALAAVRRGPGGAQEQGASGAAAEIKGKCPEGAAKEEGRGAPEESPDSCEVSGELPGLQGLRLNARGPLGAFSPPLAPPNGEGCLEFTLFSCLGLPPALPTRLSMTEALCLEEGAQCAGSRKKRAALRVASPDPEPSQGAPPGLGLGLLLGWGRPAAFGEGLLRDWIGARLRFAATELKPDMGTPGLPPGIVRARLDADGSIVEVAEGEVQKANPPSLDYTEDLAALVSLNEASVLHVLRQRYQSQLPYTFSGPHLVALRPVPSTAFQGRRHRMSPHVFAVAQRAYWGMLAQRQDQAIVALGRSNTGKTTACQDILEHLVATAGSVDNRVTVEKIQAVFTVLRAFGTVSAGPNRTATRFSMVLALDFSASGHVTAAHLQTMLLERARVAQQPEGEGTFNVFSQMLAGLGMESTLHLHQVAESSCFGIRASLKVRTPCPGLPHRSPGWVSPKEV</sequence>
<proteinExistence type="inferred from homology"/>
<dbReference type="Ensembl" id="ENSPTXT00000028660.1">
    <property type="protein sequence ID" value="ENSPTXP00000027810.1"/>
    <property type="gene ID" value="ENSPTXG00000019137.1"/>
</dbReference>
<organism evidence="8 9">
    <name type="scientific">Pseudonaja textilis</name>
    <name type="common">Eastern brown snake</name>
    <dbReference type="NCBI Taxonomy" id="8673"/>
    <lineage>
        <taxon>Eukaryota</taxon>
        <taxon>Metazoa</taxon>
        <taxon>Chordata</taxon>
        <taxon>Craniata</taxon>
        <taxon>Vertebrata</taxon>
        <taxon>Euteleostomi</taxon>
        <taxon>Lepidosauria</taxon>
        <taxon>Squamata</taxon>
        <taxon>Bifurcata</taxon>
        <taxon>Unidentata</taxon>
        <taxon>Episquamata</taxon>
        <taxon>Toxicofera</taxon>
        <taxon>Serpentes</taxon>
        <taxon>Colubroidea</taxon>
        <taxon>Elapidae</taxon>
        <taxon>Hydrophiinae</taxon>
        <taxon>Pseudonaja</taxon>
    </lineage>
</organism>
<dbReference type="Gene3D" id="3.40.850.10">
    <property type="entry name" value="Kinesin motor domain"/>
    <property type="match status" value="1"/>
</dbReference>
<evidence type="ECO:0000256" key="3">
    <source>
        <dbReference type="ARBA" id="ARBA00023123"/>
    </source>
</evidence>
<dbReference type="Pfam" id="PF00063">
    <property type="entry name" value="Myosin_head"/>
    <property type="match status" value="1"/>
</dbReference>
<dbReference type="PANTHER" id="PTHR47335:SF1">
    <property type="entry name" value="UNCONVENTIONAL MYOSIN-XVI"/>
    <property type="match status" value="1"/>
</dbReference>
<keyword evidence="1 5" id="KW-0547">Nucleotide-binding</keyword>
<dbReference type="GO" id="GO:0005654">
    <property type="term" value="C:nucleoplasm"/>
    <property type="evidence" value="ECO:0007669"/>
    <property type="project" value="TreeGrafter"/>
</dbReference>
<feature type="domain" description="Myosin motor" evidence="7">
    <location>
        <begin position="467"/>
        <end position="701"/>
    </location>
</feature>
<dbReference type="InterPro" id="IPR036961">
    <property type="entry name" value="Kinesin_motor_dom_sf"/>
</dbReference>
<comment type="similarity">
    <text evidence="5">Belongs to the TRAFAC class myosin-kinesin ATPase superfamily. Myosin family.</text>
</comment>
<dbReference type="AlphaFoldDB" id="A0A670ZYD6"/>
<reference evidence="8" key="2">
    <citation type="submission" date="2025-09" db="UniProtKB">
        <authorList>
            <consortium name="Ensembl"/>
        </authorList>
    </citation>
    <scope>IDENTIFICATION</scope>
</reference>
<dbReference type="SMART" id="SM00242">
    <property type="entry name" value="MYSc"/>
    <property type="match status" value="1"/>
</dbReference>
<dbReference type="InterPro" id="IPR001609">
    <property type="entry name" value="Myosin_head_motor_dom-like"/>
</dbReference>
<dbReference type="InterPro" id="IPR052838">
    <property type="entry name" value="Myosin-XVI"/>
</dbReference>
<dbReference type="InterPro" id="IPR027417">
    <property type="entry name" value="P-loop_NTPase"/>
</dbReference>
<evidence type="ECO:0000313" key="8">
    <source>
        <dbReference type="Ensembl" id="ENSPTXP00000027810.1"/>
    </source>
</evidence>
<evidence type="ECO:0000256" key="1">
    <source>
        <dbReference type="ARBA" id="ARBA00022741"/>
    </source>
</evidence>
<dbReference type="PROSITE" id="PS51456">
    <property type="entry name" value="MYOSIN_MOTOR"/>
    <property type="match status" value="1"/>
</dbReference>
<feature type="compositionally biased region" description="Basic and acidic residues" evidence="6">
    <location>
        <begin position="194"/>
        <end position="203"/>
    </location>
</feature>
<feature type="compositionally biased region" description="Basic and acidic residues" evidence="6">
    <location>
        <begin position="234"/>
        <end position="248"/>
    </location>
</feature>
<keyword evidence="4 5" id="KW-0505">Motor protein</keyword>
<keyword evidence="5" id="KW-0009">Actin-binding</keyword>
<dbReference type="GO" id="GO:0043491">
    <property type="term" value="P:phosphatidylinositol 3-kinase/protein kinase B signal transduction"/>
    <property type="evidence" value="ECO:0007669"/>
    <property type="project" value="TreeGrafter"/>
</dbReference>
<dbReference type="GO" id="GO:0051015">
    <property type="term" value="F:actin filament binding"/>
    <property type="evidence" value="ECO:0007669"/>
    <property type="project" value="TreeGrafter"/>
</dbReference>
<feature type="compositionally biased region" description="Basic and acidic residues" evidence="6">
    <location>
        <begin position="273"/>
        <end position="290"/>
    </location>
</feature>
<keyword evidence="3 5" id="KW-0518">Myosin</keyword>
<evidence type="ECO:0000256" key="5">
    <source>
        <dbReference type="PROSITE-ProRule" id="PRU00782"/>
    </source>
</evidence>
<dbReference type="GO" id="GO:0005524">
    <property type="term" value="F:ATP binding"/>
    <property type="evidence" value="ECO:0007669"/>
    <property type="project" value="UniProtKB-UniRule"/>
</dbReference>
<comment type="caution">
    <text evidence="5">Lacks conserved residue(s) required for the propagation of feature annotation.</text>
</comment>
<dbReference type="PANTHER" id="PTHR47335">
    <property type="entry name" value="UNCONVENTIONAL MYOSIN-XVI"/>
    <property type="match status" value="1"/>
</dbReference>
<evidence type="ECO:0000256" key="2">
    <source>
        <dbReference type="ARBA" id="ARBA00022840"/>
    </source>
</evidence>
<dbReference type="GO" id="GO:0003774">
    <property type="term" value="F:cytoskeletal motor activity"/>
    <property type="evidence" value="ECO:0007669"/>
    <property type="project" value="UniProtKB-UniRule"/>
</dbReference>
<feature type="region of interest" description="Disordered" evidence="6">
    <location>
        <begin position="109"/>
        <end position="303"/>
    </location>
</feature>
<dbReference type="GeneTree" id="ENSGT00940000158067"/>
<evidence type="ECO:0000256" key="4">
    <source>
        <dbReference type="ARBA" id="ARBA00023175"/>
    </source>
</evidence>
<dbReference type="GO" id="GO:0019903">
    <property type="term" value="F:protein phosphatase binding"/>
    <property type="evidence" value="ECO:0007669"/>
    <property type="project" value="TreeGrafter"/>
</dbReference>
<dbReference type="GO" id="GO:2000134">
    <property type="term" value="P:negative regulation of G1/S transition of mitotic cell cycle"/>
    <property type="evidence" value="ECO:0007669"/>
    <property type="project" value="TreeGrafter"/>
</dbReference>
<dbReference type="Proteomes" id="UP000472273">
    <property type="component" value="Unplaced"/>
</dbReference>
<evidence type="ECO:0000313" key="9">
    <source>
        <dbReference type="Proteomes" id="UP000472273"/>
    </source>
</evidence>
<accession>A0A670ZYD6</accession>
<reference evidence="8" key="1">
    <citation type="submission" date="2025-08" db="UniProtKB">
        <authorList>
            <consortium name="Ensembl"/>
        </authorList>
    </citation>
    <scope>IDENTIFICATION</scope>
</reference>
<dbReference type="PRINTS" id="PR00193">
    <property type="entry name" value="MYOSINHEAVY"/>
</dbReference>
<evidence type="ECO:0000259" key="7">
    <source>
        <dbReference type="PROSITE" id="PS51456"/>
    </source>
</evidence>
<feature type="compositionally biased region" description="Low complexity" evidence="6">
    <location>
        <begin position="263"/>
        <end position="272"/>
    </location>
</feature>
<keyword evidence="2 5" id="KW-0067">ATP-binding</keyword>
<dbReference type="GO" id="GO:0048471">
    <property type="term" value="C:perinuclear region of cytoplasm"/>
    <property type="evidence" value="ECO:0007669"/>
    <property type="project" value="TreeGrafter"/>
</dbReference>
<keyword evidence="9" id="KW-1185">Reference proteome</keyword>
<feature type="binding site" evidence="5">
    <location>
        <begin position="550"/>
        <end position="557"/>
    </location>
    <ligand>
        <name>ATP</name>
        <dbReference type="ChEBI" id="CHEBI:30616"/>
    </ligand>
</feature>
<evidence type="ECO:0000256" key="6">
    <source>
        <dbReference type="SAM" id="MobiDB-lite"/>
    </source>
</evidence>
<dbReference type="GO" id="GO:0048812">
    <property type="term" value="P:neuron projection morphogenesis"/>
    <property type="evidence" value="ECO:0007669"/>
    <property type="project" value="TreeGrafter"/>
</dbReference>
<feature type="region of interest" description="Disordered" evidence="6">
    <location>
        <begin position="1"/>
        <end position="32"/>
    </location>
</feature>